<dbReference type="EMBL" id="CP157484">
    <property type="protein sequence ID" value="XBO37520.1"/>
    <property type="molecule type" value="Genomic_DNA"/>
</dbReference>
<name>A0AAU7JBK8_9HYPH</name>
<evidence type="ECO:0000313" key="1">
    <source>
        <dbReference type="EMBL" id="XBO37520.1"/>
    </source>
</evidence>
<proteinExistence type="predicted"/>
<protein>
    <submittedName>
        <fullName evidence="1">Uncharacterized protein</fullName>
    </submittedName>
</protein>
<reference evidence="1" key="1">
    <citation type="submission" date="2024-05" db="EMBL/GenBank/DDBJ databases">
        <authorList>
            <person name="Kim S."/>
            <person name="Heo J."/>
            <person name="Choi H."/>
            <person name="Choi Y."/>
            <person name="Kwon S.-W."/>
            <person name="Kim Y."/>
        </authorList>
    </citation>
    <scope>NUCLEOTIDE SEQUENCE</scope>
    <source>
        <strain evidence="1">KACC 23698</strain>
    </source>
</reference>
<organism evidence="1">
    <name type="scientific">Alsobacter sp. KACC 23698</name>
    <dbReference type="NCBI Taxonomy" id="3149229"/>
    <lineage>
        <taxon>Bacteria</taxon>
        <taxon>Pseudomonadati</taxon>
        <taxon>Pseudomonadota</taxon>
        <taxon>Alphaproteobacteria</taxon>
        <taxon>Hyphomicrobiales</taxon>
        <taxon>Alsobacteraceae</taxon>
        <taxon>Alsobacter</taxon>
    </lineage>
</organism>
<accession>A0AAU7JBK8</accession>
<sequence length="226" mass="24275">MPLLGQALVGIWHGVQPGQQDEYQAWHTHEHMPERLGVPGFLRGRRFSDWSLEPHPTFTLYEGAHLETFRSPGYLARLNNPTAWSNRVQPTMTSFLRGGCEVLLTVGQGVGGGMATVRLAGPDGDRARFEGDLAAAALRLRALPGVTAVHVARHEAAATGGETAETRMRPSVHSASFTHLVLIEGLGPAVLARADADVRAILAGAGARDLASNAYALEFELLSPMR</sequence>
<gene>
    <name evidence="1" type="ORF">ABEG18_17555</name>
</gene>
<dbReference type="AlphaFoldDB" id="A0AAU7JBK8"/>
<dbReference type="RefSeq" id="WP_406854343.1">
    <property type="nucleotide sequence ID" value="NZ_CP157484.1"/>
</dbReference>